<evidence type="ECO:0000313" key="2">
    <source>
        <dbReference type="EMBL" id="SFS40482.1"/>
    </source>
</evidence>
<name>A0A1I6PJT2_9EURY</name>
<proteinExistence type="predicted"/>
<gene>
    <name evidence="2" type="ORF">SAMN04488556_0610</name>
</gene>
<feature type="transmembrane region" description="Helical" evidence="1">
    <location>
        <begin position="90"/>
        <end position="116"/>
    </location>
</feature>
<evidence type="ECO:0008006" key="4">
    <source>
        <dbReference type="Google" id="ProtNLM"/>
    </source>
</evidence>
<evidence type="ECO:0000256" key="1">
    <source>
        <dbReference type="SAM" id="Phobius"/>
    </source>
</evidence>
<protein>
    <recommendedName>
        <fullName evidence="4">DUF2975 domain-containing protein</fullName>
    </recommendedName>
</protein>
<dbReference type="EMBL" id="FOZS01000001">
    <property type="protein sequence ID" value="SFS40482.1"/>
    <property type="molecule type" value="Genomic_DNA"/>
</dbReference>
<dbReference type="Proteomes" id="UP000199199">
    <property type="component" value="Unassembled WGS sequence"/>
</dbReference>
<sequence>MKDLLTAAAVLFGSLVLFVPLTVVTILVAADTLWIVGTSALLQNELAYAAVCLLALGFGYVTAMEICRVRLHGFDQLHRGTRPRRLARHGVLGVVSVAAAIALGRILLDAISVGFANGDPEIIGLGVAGLLALSWVGVRSLSAFRAGTRRFRDGAAE</sequence>
<feature type="transmembrane region" description="Helical" evidence="1">
    <location>
        <begin position="122"/>
        <end position="142"/>
    </location>
</feature>
<keyword evidence="1" id="KW-1133">Transmembrane helix</keyword>
<accession>A0A1I6PJT2</accession>
<organism evidence="2 3">
    <name type="scientific">Halostagnicola kamekurae</name>
    <dbReference type="NCBI Taxonomy" id="619731"/>
    <lineage>
        <taxon>Archaea</taxon>
        <taxon>Methanobacteriati</taxon>
        <taxon>Methanobacteriota</taxon>
        <taxon>Stenosarchaea group</taxon>
        <taxon>Halobacteria</taxon>
        <taxon>Halobacteriales</taxon>
        <taxon>Natrialbaceae</taxon>
        <taxon>Halostagnicola</taxon>
    </lineage>
</organism>
<keyword evidence="3" id="KW-1185">Reference proteome</keyword>
<keyword evidence="1" id="KW-0812">Transmembrane</keyword>
<evidence type="ECO:0000313" key="3">
    <source>
        <dbReference type="Proteomes" id="UP000199199"/>
    </source>
</evidence>
<dbReference type="AlphaFoldDB" id="A0A1I6PJT2"/>
<feature type="transmembrane region" description="Helical" evidence="1">
    <location>
        <begin position="46"/>
        <end position="69"/>
    </location>
</feature>
<keyword evidence="1" id="KW-0472">Membrane</keyword>
<reference evidence="3" key="1">
    <citation type="submission" date="2016-10" db="EMBL/GenBank/DDBJ databases">
        <authorList>
            <person name="Varghese N."/>
            <person name="Submissions S."/>
        </authorList>
    </citation>
    <scope>NUCLEOTIDE SEQUENCE [LARGE SCALE GENOMIC DNA]</scope>
    <source>
        <strain evidence="3">DSM 22427</strain>
    </source>
</reference>